<sequence>MSQENAVDDGPVIPIDRALLETWPGRFRFPDILIRLVAAEPVPDRPADAAGLARAVLARAGGRPPRAVCEELLERGEFDAVAYVRTDCPDLSTHDREALGRKLEAARAAAGEDVRQRVRDLERRAAAAGVTLDGLDVTALAVRARSRKTAADSALNAAEDALAKRMEPVAVELRAWLDRQTADATAPAPGGGPTAKRVRALVQAGELVAARTLLKREPLGSPIPESAAPLPPWNPRWDPNRFLDYHLNPAAPRPPEFASWEAADSSGKDLLAAYDRLQKADSTEAAEAFAGALNCFLGGSGRSGVARRVGTSRFHHTYFDGLFGTDALSRLHPTGRVDLYVGGPGATAVPEQLAEQAPHIAVAPELTAQDYTDRQPTAVLSLRDLLRLVVLPTDRAAALLGILARQWPVTALIGDRATNLATILGNDPDAAWRTLRWITHLSLGGGHAVAQAMENCTAMDPALLRVMLRYAEHRPVSAGTELWSGADGGWQRDDALVLALQEKLVARCGDATAEAAWWAALAVGDPATGEASTEDLLLLVEVCSDWPGARERVRAGLDALVARGLLARAGEGAGEHVTVPRSGVVRMLRAVGEQQLTGLLARLRHTRDEQDAGRSDAPDGPRPPAGWTAWERNRFASVPALARLTSAERSGATDDELTAIIAEAEAELRALDPAALADSTEPSATELAPMLDLLAAQCHDQYPGTILDVRCPPALRVDVPEAVLRAVLYEVLDNAARVVTGTDTGLVQVLAKTESPEVLVEVQDSGPGLPTESRGRRIFALSAAGREQGRSGGLYRARQLLRAFATPRVEPELEVFESAHPTLTGAALRLVLPEHAQ</sequence>
<comment type="caution">
    <text evidence="1">The sequence shown here is derived from an EMBL/GenBank/DDBJ whole genome shotgun (WGS) entry which is preliminary data.</text>
</comment>
<gene>
    <name evidence="1" type="ORF">RKD21_005574</name>
</gene>
<protein>
    <submittedName>
        <fullName evidence="1">Membrane protein</fullName>
    </submittedName>
</protein>
<accession>A0ACC6UUU7</accession>
<name>A0ACC6UUU7_STRAO</name>
<keyword evidence="2" id="KW-1185">Reference proteome</keyword>
<proteinExistence type="predicted"/>
<reference evidence="1" key="1">
    <citation type="submission" date="2024-07" db="EMBL/GenBank/DDBJ databases">
        <title>Genome sequencing of plant associated microbes to promote plant fitness in Sorghum bicolor and Oryza sativa.</title>
        <authorList>
            <person name="Coleman-Derr D."/>
        </authorList>
    </citation>
    <scope>NUCLEOTIDE SEQUENCE</scope>
    <source>
        <strain evidence="1">SAI-173</strain>
    </source>
</reference>
<evidence type="ECO:0000313" key="1">
    <source>
        <dbReference type="EMBL" id="MEY9815317.1"/>
    </source>
</evidence>
<evidence type="ECO:0000313" key="2">
    <source>
        <dbReference type="Proteomes" id="UP001565447"/>
    </source>
</evidence>
<dbReference type="Proteomes" id="UP001565447">
    <property type="component" value="Unassembled WGS sequence"/>
</dbReference>
<organism evidence="1 2">
    <name type="scientific">Streptomyces albogriseolus</name>
    <dbReference type="NCBI Taxonomy" id="1887"/>
    <lineage>
        <taxon>Bacteria</taxon>
        <taxon>Bacillati</taxon>
        <taxon>Actinomycetota</taxon>
        <taxon>Actinomycetes</taxon>
        <taxon>Kitasatosporales</taxon>
        <taxon>Streptomycetaceae</taxon>
        <taxon>Streptomyces</taxon>
        <taxon>Streptomyces albogriseolus group</taxon>
    </lineage>
</organism>
<dbReference type="EMBL" id="JBGCBD010000002">
    <property type="protein sequence ID" value="MEY9815317.1"/>
    <property type="molecule type" value="Genomic_DNA"/>
</dbReference>